<feature type="domain" description="N-acetyltransferase" evidence="1">
    <location>
        <begin position="154"/>
        <end position="287"/>
    </location>
</feature>
<dbReference type="Proteomes" id="UP000032336">
    <property type="component" value="Unassembled WGS sequence"/>
</dbReference>
<dbReference type="Gene3D" id="3.40.630.30">
    <property type="match status" value="1"/>
</dbReference>
<dbReference type="SUPFAM" id="SSF55729">
    <property type="entry name" value="Acyl-CoA N-acyltransferases (Nat)"/>
    <property type="match status" value="1"/>
</dbReference>
<protein>
    <submittedName>
        <fullName evidence="2">Acetyltransferase (GNAT) family protein</fullName>
    </submittedName>
</protein>
<evidence type="ECO:0000259" key="1">
    <source>
        <dbReference type="PROSITE" id="PS51186"/>
    </source>
</evidence>
<organism evidence="2 3">
    <name type="scientific">Ferrimicrobium acidiphilum DSM 19497</name>
    <dbReference type="NCBI Taxonomy" id="1121877"/>
    <lineage>
        <taxon>Bacteria</taxon>
        <taxon>Bacillati</taxon>
        <taxon>Actinomycetota</taxon>
        <taxon>Acidimicrobiia</taxon>
        <taxon>Acidimicrobiales</taxon>
        <taxon>Acidimicrobiaceae</taxon>
        <taxon>Ferrimicrobium</taxon>
    </lineage>
</organism>
<dbReference type="PROSITE" id="PS51186">
    <property type="entry name" value="GNAT"/>
    <property type="match status" value="1"/>
</dbReference>
<comment type="caution">
    <text evidence="2">The sequence shown here is derived from an EMBL/GenBank/DDBJ whole genome shotgun (WGS) entry which is preliminary data.</text>
</comment>
<sequence length="287" mass="31776">MRRRQRADDGCSSAVASRSSMHYPVLLRVEEYLDLAPRYGSEVIRVGSLVLFASHTPWAYYARPNRGNASPPRRKDLVRLRRVCKHRELPLRIEWIAELSPELENIAAAFGLRIARHPLLILTEDEFVERSRSVGVRMLDPDDGQLIESRAVVHVVFDPTMPAAAGVVERDARLLRLDHAEVNYAHQRARSGRTVTGVASVAGVGVVATGSYNPIGEVAEIVGVGTLPTYRHQGLGSDVVHQLCEDAFSHGVQLIALVAEDEGVARMYQRLGFRRIGTCMSAQDCSF</sequence>
<dbReference type="Pfam" id="PF00583">
    <property type="entry name" value="Acetyltransf_1"/>
    <property type="match status" value="1"/>
</dbReference>
<dbReference type="AlphaFoldDB" id="A0A0D8FT62"/>
<keyword evidence="2" id="KW-0808">Transferase</keyword>
<evidence type="ECO:0000313" key="2">
    <source>
        <dbReference type="EMBL" id="KJE76465.1"/>
    </source>
</evidence>
<dbReference type="EMBL" id="JXUW01000016">
    <property type="protein sequence ID" value="KJE76465.1"/>
    <property type="molecule type" value="Genomic_DNA"/>
</dbReference>
<proteinExistence type="predicted"/>
<dbReference type="InterPro" id="IPR016181">
    <property type="entry name" value="Acyl_CoA_acyltransferase"/>
</dbReference>
<accession>A0A0D8FT62</accession>
<name>A0A0D8FT62_9ACTN</name>
<reference evidence="2 3" key="1">
    <citation type="submission" date="2015-01" db="EMBL/GenBank/DDBJ databases">
        <title>Draft genome of the acidophilic iron oxidizer Ferrimicrobium acidiphilum strain T23.</title>
        <authorList>
            <person name="Poehlein A."/>
            <person name="Eisen S."/>
            <person name="Schloemann M."/>
            <person name="Johnson B.D."/>
            <person name="Daniel R."/>
            <person name="Muehling M."/>
        </authorList>
    </citation>
    <scope>NUCLEOTIDE SEQUENCE [LARGE SCALE GENOMIC DNA]</scope>
    <source>
        <strain evidence="2 3">T23</strain>
    </source>
</reference>
<dbReference type="eggNOG" id="COG0456">
    <property type="taxonomic scope" value="Bacteria"/>
</dbReference>
<gene>
    <name evidence="2" type="ORF">FEAC_18270</name>
</gene>
<keyword evidence="3" id="KW-1185">Reference proteome</keyword>
<dbReference type="STRING" id="1121877.FEAC_18270"/>
<dbReference type="CDD" id="cd04301">
    <property type="entry name" value="NAT_SF"/>
    <property type="match status" value="1"/>
</dbReference>
<evidence type="ECO:0000313" key="3">
    <source>
        <dbReference type="Proteomes" id="UP000032336"/>
    </source>
</evidence>
<dbReference type="GO" id="GO:0016747">
    <property type="term" value="F:acyltransferase activity, transferring groups other than amino-acyl groups"/>
    <property type="evidence" value="ECO:0007669"/>
    <property type="project" value="InterPro"/>
</dbReference>
<dbReference type="InterPro" id="IPR000182">
    <property type="entry name" value="GNAT_dom"/>
</dbReference>